<dbReference type="GO" id="GO:0004222">
    <property type="term" value="F:metalloendopeptidase activity"/>
    <property type="evidence" value="ECO:0007669"/>
    <property type="project" value="TreeGrafter"/>
</dbReference>
<name>A0A9D2M943_9FIRM</name>
<organism evidence="3 4">
    <name type="scientific">Candidatus Gemmiger avicola</name>
    <dbReference type="NCBI Taxonomy" id="2838605"/>
    <lineage>
        <taxon>Bacteria</taxon>
        <taxon>Bacillati</taxon>
        <taxon>Bacillota</taxon>
        <taxon>Clostridia</taxon>
        <taxon>Eubacteriales</taxon>
        <taxon>Gemmiger</taxon>
    </lineage>
</organism>
<dbReference type="PANTHER" id="PTHR21666:SF270">
    <property type="entry name" value="MUREIN HYDROLASE ACTIVATOR ENVC"/>
    <property type="match status" value="1"/>
</dbReference>
<feature type="region of interest" description="Disordered" evidence="1">
    <location>
        <begin position="51"/>
        <end position="111"/>
    </location>
</feature>
<comment type="caution">
    <text evidence="3">The sequence shown here is derived from an EMBL/GenBank/DDBJ whole genome shotgun (WGS) entry which is preliminary data.</text>
</comment>
<dbReference type="AlphaFoldDB" id="A0A9D2M943"/>
<evidence type="ECO:0000256" key="1">
    <source>
        <dbReference type="SAM" id="MobiDB-lite"/>
    </source>
</evidence>
<dbReference type="InterPro" id="IPR050570">
    <property type="entry name" value="Cell_wall_metabolism_enzyme"/>
</dbReference>
<feature type="compositionally biased region" description="Pro residues" evidence="1">
    <location>
        <begin position="73"/>
        <end position="87"/>
    </location>
</feature>
<gene>
    <name evidence="3" type="ORF">H9945_11480</name>
</gene>
<protein>
    <submittedName>
        <fullName evidence="3">M23 family metallopeptidase</fullName>
    </submittedName>
</protein>
<proteinExistence type="predicted"/>
<accession>A0A9D2M943</accession>
<dbReference type="EMBL" id="DWYG01000190">
    <property type="protein sequence ID" value="HJB43105.1"/>
    <property type="molecule type" value="Genomic_DNA"/>
</dbReference>
<dbReference type="InterPro" id="IPR011055">
    <property type="entry name" value="Dup_hybrid_motif"/>
</dbReference>
<feature type="compositionally biased region" description="Gly residues" evidence="1">
    <location>
        <begin position="96"/>
        <end position="106"/>
    </location>
</feature>
<dbReference type="Pfam" id="PF01551">
    <property type="entry name" value="Peptidase_M23"/>
    <property type="match status" value="1"/>
</dbReference>
<sequence>MNSFKAFLREKGLYLLCLALVLIATVTGVMAVQTVVRNVKSLTDARQKALEEQTWNQPDALANSPTEDLPIATPMPSPSAAPSPEPSAAPSVPASGSGGAGAGGDAGKSAAASAPSAARPAWFGTPLRAFSGDELVLNETFGDWRTHNGADYALETGAAVEAVLPGTVAAVEDDALWGTVVTVQDASGRLWRYCGLAGAAVETGASVAAGDTLGTLGVVPSERADEPHLHLECMQEETYLDPARAADE</sequence>
<dbReference type="PANTHER" id="PTHR21666">
    <property type="entry name" value="PEPTIDASE-RELATED"/>
    <property type="match status" value="1"/>
</dbReference>
<feature type="domain" description="M23ase beta-sheet core" evidence="2">
    <location>
        <begin position="146"/>
        <end position="242"/>
    </location>
</feature>
<evidence type="ECO:0000259" key="2">
    <source>
        <dbReference type="Pfam" id="PF01551"/>
    </source>
</evidence>
<evidence type="ECO:0000313" key="4">
    <source>
        <dbReference type="Proteomes" id="UP000886803"/>
    </source>
</evidence>
<dbReference type="SUPFAM" id="SSF51261">
    <property type="entry name" value="Duplicated hybrid motif"/>
    <property type="match status" value="1"/>
</dbReference>
<dbReference type="InterPro" id="IPR016047">
    <property type="entry name" value="M23ase_b-sheet_dom"/>
</dbReference>
<dbReference type="CDD" id="cd12797">
    <property type="entry name" value="M23_peptidase"/>
    <property type="match status" value="1"/>
</dbReference>
<dbReference type="Gene3D" id="2.70.70.10">
    <property type="entry name" value="Glucose Permease (Domain IIA)"/>
    <property type="match status" value="1"/>
</dbReference>
<dbReference type="Proteomes" id="UP000886803">
    <property type="component" value="Unassembled WGS sequence"/>
</dbReference>
<evidence type="ECO:0000313" key="3">
    <source>
        <dbReference type="EMBL" id="HJB43105.1"/>
    </source>
</evidence>
<reference evidence="3" key="2">
    <citation type="submission" date="2021-04" db="EMBL/GenBank/DDBJ databases">
        <authorList>
            <person name="Gilroy R."/>
        </authorList>
    </citation>
    <scope>NUCLEOTIDE SEQUENCE</scope>
    <source>
        <strain evidence="3">ChiBcec8-13705</strain>
    </source>
</reference>
<reference evidence="3" key="1">
    <citation type="journal article" date="2021" name="PeerJ">
        <title>Extensive microbial diversity within the chicken gut microbiome revealed by metagenomics and culture.</title>
        <authorList>
            <person name="Gilroy R."/>
            <person name="Ravi A."/>
            <person name="Getino M."/>
            <person name="Pursley I."/>
            <person name="Horton D.L."/>
            <person name="Alikhan N.F."/>
            <person name="Baker D."/>
            <person name="Gharbi K."/>
            <person name="Hall N."/>
            <person name="Watson M."/>
            <person name="Adriaenssens E.M."/>
            <person name="Foster-Nyarko E."/>
            <person name="Jarju S."/>
            <person name="Secka A."/>
            <person name="Antonio M."/>
            <person name="Oren A."/>
            <person name="Chaudhuri R.R."/>
            <person name="La Ragione R."/>
            <person name="Hildebrand F."/>
            <person name="Pallen M.J."/>
        </authorList>
    </citation>
    <scope>NUCLEOTIDE SEQUENCE</scope>
    <source>
        <strain evidence="3">ChiBcec8-13705</strain>
    </source>
</reference>